<protein>
    <submittedName>
        <fullName evidence="1">Uncharacterized protein</fullName>
    </submittedName>
</protein>
<dbReference type="Proteomes" id="UP000008311">
    <property type="component" value="Unassembled WGS sequence"/>
</dbReference>
<reference evidence="2" key="1">
    <citation type="journal article" date="2010" name="Nat. Biotechnol.">
        <title>Draft genome sequence of the oilseed species Ricinus communis.</title>
        <authorList>
            <person name="Chan A.P."/>
            <person name="Crabtree J."/>
            <person name="Zhao Q."/>
            <person name="Lorenzi H."/>
            <person name="Orvis J."/>
            <person name="Puiu D."/>
            <person name="Melake-Berhan A."/>
            <person name="Jones K.M."/>
            <person name="Redman J."/>
            <person name="Chen G."/>
            <person name="Cahoon E.B."/>
            <person name="Gedil M."/>
            <person name="Stanke M."/>
            <person name="Haas B.J."/>
            <person name="Wortman J.R."/>
            <person name="Fraser-Liggett C.M."/>
            <person name="Ravel J."/>
            <person name="Rabinowicz P.D."/>
        </authorList>
    </citation>
    <scope>NUCLEOTIDE SEQUENCE [LARGE SCALE GENOMIC DNA]</scope>
    <source>
        <strain evidence="2">cv. Hale</strain>
    </source>
</reference>
<dbReference type="AlphaFoldDB" id="B9SDT7"/>
<evidence type="ECO:0000313" key="2">
    <source>
        <dbReference type="Proteomes" id="UP000008311"/>
    </source>
</evidence>
<sequence>MRSPVSSTLECQLFEITLGTRFQALILGHLLESACPQFSYVAPSLAILLDCPVPVCPRRWTQRFETNSCPCPNVPRSCWQIL</sequence>
<accession>B9SDT7</accession>
<gene>
    <name evidence="1" type="ORF">RCOM_1711510</name>
</gene>
<dbReference type="InParanoid" id="B9SDT7"/>
<evidence type="ECO:0000313" key="1">
    <source>
        <dbReference type="EMBL" id="EEF38219.1"/>
    </source>
</evidence>
<name>B9SDT7_RICCO</name>
<organism evidence="1 2">
    <name type="scientific">Ricinus communis</name>
    <name type="common">Castor bean</name>
    <dbReference type="NCBI Taxonomy" id="3988"/>
    <lineage>
        <taxon>Eukaryota</taxon>
        <taxon>Viridiplantae</taxon>
        <taxon>Streptophyta</taxon>
        <taxon>Embryophyta</taxon>
        <taxon>Tracheophyta</taxon>
        <taxon>Spermatophyta</taxon>
        <taxon>Magnoliopsida</taxon>
        <taxon>eudicotyledons</taxon>
        <taxon>Gunneridae</taxon>
        <taxon>Pentapetalae</taxon>
        <taxon>rosids</taxon>
        <taxon>fabids</taxon>
        <taxon>Malpighiales</taxon>
        <taxon>Euphorbiaceae</taxon>
        <taxon>Acalyphoideae</taxon>
        <taxon>Acalypheae</taxon>
        <taxon>Ricinus</taxon>
    </lineage>
</organism>
<dbReference type="EMBL" id="EQ973931">
    <property type="protein sequence ID" value="EEF38219.1"/>
    <property type="molecule type" value="Genomic_DNA"/>
</dbReference>
<keyword evidence="2" id="KW-1185">Reference proteome</keyword>
<proteinExistence type="predicted"/>